<dbReference type="PROSITE" id="PS00939">
    <property type="entry name" value="RIBOSOMAL_L1E"/>
    <property type="match status" value="1"/>
</dbReference>
<dbReference type="GO" id="GO:1990904">
    <property type="term" value="C:ribonucleoprotein complex"/>
    <property type="evidence" value="ECO:0007669"/>
    <property type="project" value="UniProtKB-KW"/>
</dbReference>
<organism evidence="4 5">
    <name type="scientific">Candidatus Nitrosocosmicus franklandianus</name>
    <dbReference type="NCBI Taxonomy" id="1798806"/>
    <lineage>
        <taxon>Archaea</taxon>
        <taxon>Nitrososphaerota</taxon>
        <taxon>Nitrososphaeria</taxon>
        <taxon>Nitrososphaerales</taxon>
        <taxon>Nitrososphaeraceae</taxon>
        <taxon>Candidatus Nitrosocosmicus</taxon>
    </lineage>
</organism>
<accession>A0A484IDN6</accession>
<name>A0A484IDN6_9ARCH</name>
<evidence type="ECO:0000313" key="5">
    <source>
        <dbReference type="Proteomes" id="UP000294299"/>
    </source>
</evidence>
<protein>
    <submittedName>
        <fullName evidence="4">50S ribosomal protein L4</fullName>
    </submittedName>
</protein>
<comment type="similarity">
    <text evidence="1">Belongs to the universal ribosomal protein uL4 family.</text>
</comment>
<dbReference type="AlphaFoldDB" id="A0A484IDN6"/>
<dbReference type="Pfam" id="PF00573">
    <property type="entry name" value="Ribosomal_L4"/>
    <property type="match status" value="1"/>
</dbReference>
<evidence type="ECO:0000256" key="3">
    <source>
        <dbReference type="ARBA" id="ARBA00023274"/>
    </source>
</evidence>
<reference evidence="4 5" key="1">
    <citation type="submission" date="2019-02" db="EMBL/GenBank/DDBJ databases">
        <authorList>
            <person name="Lehtovirta-Morley E L."/>
        </authorList>
    </citation>
    <scope>NUCLEOTIDE SEQUENCE [LARGE SCALE GENOMIC DNA]</scope>
    <source>
        <strain evidence="4">NFRAN1</strain>
    </source>
</reference>
<dbReference type="Gene3D" id="3.40.1370.10">
    <property type="match status" value="1"/>
</dbReference>
<dbReference type="KEGG" id="nfn:NFRAN_3178"/>
<dbReference type="GO" id="GO:0005840">
    <property type="term" value="C:ribosome"/>
    <property type="evidence" value="ECO:0007669"/>
    <property type="project" value="UniProtKB-KW"/>
</dbReference>
<dbReference type="InterPro" id="IPR013000">
    <property type="entry name" value="Ribosomal_uL4_euk/arc_CS"/>
</dbReference>
<dbReference type="InterPro" id="IPR045240">
    <property type="entry name" value="Ribosomal_uL4_euk/arch"/>
</dbReference>
<evidence type="ECO:0000256" key="2">
    <source>
        <dbReference type="ARBA" id="ARBA00022980"/>
    </source>
</evidence>
<dbReference type="GO" id="GO:0003735">
    <property type="term" value="F:structural constituent of ribosome"/>
    <property type="evidence" value="ECO:0007669"/>
    <property type="project" value="InterPro"/>
</dbReference>
<dbReference type="InterPro" id="IPR002136">
    <property type="entry name" value="Ribosomal_uL4"/>
</dbReference>
<sequence>MYSKIFDLKGKELEIIELPPIFNYPYRPEVIKKAFVNMDTHHFQKQGRYPAAGEMVSAESRNTGLGIARIARAKGEGFSRAGQAAGVGGVRKGRLAHPPESWKVTYKKLNKKERILALYSAISCTSNGELIAKRGHMVEGINSFPIVLTDDVENINKTKNLAALLESLGLGRDVERVERSVKKRSGKAKRRGRPSRVGKSVLIVVGNQECDLLKLDDSLPGVSIKSVKDLSIIDLAPGARPIRLTLYSKSSLQSLQNKKISPHKLEEGNK</sequence>
<dbReference type="InterPro" id="IPR023574">
    <property type="entry name" value="Ribosomal_uL4_dom_sf"/>
</dbReference>
<keyword evidence="2 4" id="KW-0689">Ribosomal protein</keyword>
<gene>
    <name evidence="4" type="primary">rpl</name>
    <name evidence="4" type="ORF">NFRAN_3178</name>
</gene>
<keyword evidence="3" id="KW-0687">Ribonucleoprotein</keyword>
<evidence type="ECO:0000313" key="4">
    <source>
        <dbReference type="EMBL" id="VFJ15496.1"/>
    </source>
</evidence>
<dbReference type="PANTHER" id="PTHR19431">
    <property type="entry name" value="60S RIBOSOMAL PROTEIN L4"/>
    <property type="match status" value="1"/>
</dbReference>
<dbReference type="OrthoDB" id="10737at2157"/>
<dbReference type="RefSeq" id="WP_134485486.1">
    <property type="nucleotide sequence ID" value="NZ_LR216287.1"/>
</dbReference>
<dbReference type="GO" id="GO:0006412">
    <property type="term" value="P:translation"/>
    <property type="evidence" value="ECO:0007669"/>
    <property type="project" value="InterPro"/>
</dbReference>
<dbReference type="SUPFAM" id="SSF52166">
    <property type="entry name" value="Ribosomal protein L4"/>
    <property type="match status" value="1"/>
</dbReference>
<keyword evidence="5" id="KW-1185">Reference proteome</keyword>
<proteinExistence type="inferred from homology"/>
<evidence type="ECO:0000256" key="1">
    <source>
        <dbReference type="ARBA" id="ARBA00010528"/>
    </source>
</evidence>
<dbReference type="GeneID" id="39422271"/>
<dbReference type="Proteomes" id="UP000294299">
    <property type="component" value="Chromosome NFRAN"/>
</dbReference>
<dbReference type="EMBL" id="LR216287">
    <property type="protein sequence ID" value="VFJ15496.1"/>
    <property type="molecule type" value="Genomic_DNA"/>
</dbReference>